<dbReference type="Pfam" id="PF05193">
    <property type="entry name" value="Peptidase_M16_C"/>
    <property type="match status" value="1"/>
</dbReference>
<keyword evidence="4" id="KW-0645">Protease</keyword>
<dbReference type="EMBL" id="BEHY01000033">
    <property type="protein sequence ID" value="GBD09269.1"/>
    <property type="molecule type" value="Genomic_DNA"/>
</dbReference>
<evidence type="ECO:0000313" key="5">
    <source>
        <dbReference type="Proteomes" id="UP000236642"/>
    </source>
</evidence>
<dbReference type="GO" id="GO:0006508">
    <property type="term" value="P:proteolysis"/>
    <property type="evidence" value="ECO:0007669"/>
    <property type="project" value="UniProtKB-KW"/>
</dbReference>
<feature type="domain" description="Peptidase M16 N-terminal" evidence="2">
    <location>
        <begin position="33"/>
        <end position="176"/>
    </location>
</feature>
<comment type="similarity">
    <text evidence="1">Belongs to the peptidase M16 family.</text>
</comment>
<dbReference type="SUPFAM" id="SSF63411">
    <property type="entry name" value="LuxS/MPP-like metallohydrolase"/>
    <property type="match status" value="2"/>
</dbReference>
<dbReference type="Pfam" id="PF00675">
    <property type="entry name" value="Peptidase_M16"/>
    <property type="match status" value="1"/>
</dbReference>
<dbReference type="Gene3D" id="3.30.830.10">
    <property type="entry name" value="Metalloenzyme, LuxS/M16 peptidase-like"/>
    <property type="match status" value="2"/>
</dbReference>
<proteinExistence type="inferred from homology"/>
<dbReference type="Proteomes" id="UP000236642">
    <property type="component" value="Unassembled WGS sequence"/>
</dbReference>
<comment type="caution">
    <text evidence="4">The sequence shown here is derived from an EMBL/GenBank/DDBJ whole genome shotgun (WGS) entry which is preliminary data.</text>
</comment>
<evidence type="ECO:0000256" key="1">
    <source>
        <dbReference type="ARBA" id="ARBA00007261"/>
    </source>
</evidence>
<dbReference type="PANTHER" id="PTHR11851:SF49">
    <property type="entry name" value="MITOCHONDRIAL-PROCESSING PEPTIDASE SUBUNIT ALPHA"/>
    <property type="match status" value="1"/>
</dbReference>
<organism evidence="4 5">
    <name type="scientific">Candidatus Thermoflexus japonica</name>
    <dbReference type="NCBI Taxonomy" id="2035417"/>
    <lineage>
        <taxon>Bacteria</taxon>
        <taxon>Bacillati</taxon>
        <taxon>Chloroflexota</taxon>
        <taxon>Thermoflexia</taxon>
        <taxon>Thermoflexales</taxon>
        <taxon>Thermoflexaceae</taxon>
        <taxon>Thermoflexus</taxon>
    </lineage>
</organism>
<dbReference type="PANTHER" id="PTHR11851">
    <property type="entry name" value="METALLOPROTEASE"/>
    <property type="match status" value="1"/>
</dbReference>
<accession>A0A2H5Y766</accession>
<keyword evidence="4" id="KW-0378">Hydrolase</keyword>
<evidence type="ECO:0000313" key="4">
    <source>
        <dbReference type="EMBL" id="GBD09269.1"/>
    </source>
</evidence>
<reference evidence="5" key="1">
    <citation type="submission" date="2017-09" db="EMBL/GenBank/DDBJ databases">
        <title>Metaegenomics of thermophilic ammonia-oxidizing enrichment culture.</title>
        <authorList>
            <person name="Kato S."/>
            <person name="Suzuki K."/>
        </authorList>
    </citation>
    <scope>NUCLEOTIDE SEQUENCE [LARGE SCALE GENOMIC DNA]</scope>
</reference>
<dbReference type="EC" id="3.4.24.-" evidence="4"/>
<dbReference type="InterPro" id="IPR007863">
    <property type="entry name" value="Peptidase_M16_C"/>
</dbReference>
<dbReference type="AlphaFoldDB" id="A0A2H5Y766"/>
<evidence type="ECO:0000259" key="2">
    <source>
        <dbReference type="Pfam" id="PF00675"/>
    </source>
</evidence>
<gene>
    <name evidence="4" type="ORF">HRbin22_01519</name>
</gene>
<dbReference type="GO" id="GO:0046872">
    <property type="term" value="F:metal ion binding"/>
    <property type="evidence" value="ECO:0007669"/>
    <property type="project" value="InterPro"/>
</dbReference>
<feature type="domain" description="Peptidase M16 C-terminal" evidence="3">
    <location>
        <begin position="186"/>
        <end position="372"/>
    </location>
</feature>
<dbReference type="InterPro" id="IPR050361">
    <property type="entry name" value="MPP/UQCRC_Complex"/>
</dbReference>
<name>A0A2H5Y766_9CHLR</name>
<dbReference type="InterPro" id="IPR011765">
    <property type="entry name" value="Pept_M16_N"/>
</dbReference>
<dbReference type="GO" id="GO:0008233">
    <property type="term" value="F:peptidase activity"/>
    <property type="evidence" value="ECO:0007669"/>
    <property type="project" value="UniProtKB-KW"/>
</dbReference>
<evidence type="ECO:0000259" key="3">
    <source>
        <dbReference type="Pfam" id="PF05193"/>
    </source>
</evidence>
<protein>
    <submittedName>
        <fullName evidence="4">Putative zinc protease</fullName>
        <ecNumber evidence="4">3.4.24.-</ecNumber>
    </submittedName>
</protein>
<sequence>MMARRSVPRISRRFRPVRRDGFLKTALDNGLTVVLKEQHHAPVITFWVWYRVGSRDEPTGLTGISHWVEHMLFKGTPTYPKGTLDRLISREGGTWNGFTWLDFTAYFETLPSDRWTIAPEIEADRMTKALFHPKEVEAERTVILSERHGAENNPLFLLSEQVQALAFQAHPYGHDVIGWPGDLQTMTREDLYRHYRTYYAPNNAVAVAVGDFRIPEALRAIERAFGRIRPALEIPRLRAVEPPQRGERRVVVGGEGNTAYLEIAYHAPEATHPDFMPLVILNAVLAGSGSLSFSGGTSNKTSRLYRALVEPRIAAEVGSSLIPTVEPFLYSLTVTLQPGRRPEEAEAIIDAEIQRLQSELIRPEEFEKALKQARADFAYSSESVTNQGFWYGWSEIFADYTWFETYLERLARVTPEDVQRVARTYLTRASRTVGWYLPRA</sequence>
<dbReference type="InterPro" id="IPR011249">
    <property type="entry name" value="Metalloenz_LuxS/M16"/>
</dbReference>